<dbReference type="Pfam" id="PF12169">
    <property type="entry name" value="DNA_pol3_gamma3"/>
    <property type="match status" value="1"/>
</dbReference>
<feature type="compositionally biased region" description="Low complexity" evidence="12">
    <location>
        <begin position="386"/>
        <end position="431"/>
    </location>
</feature>
<dbReference type="FunFam" id="3.40.50.300:FF:000014">
    <property type="entry name" value="DNA polymerase III subunit gamma/tau"/>
    <property type="match status" value="1"/>
</dbReference>
<keyword evidence="6 11" id="KW-0547">Nucleotide-binding</keyword>
<dbReference type="RefSeq" id="WP_089271265.1">
    <property type="nucleotide sequence ID" value="NZ_FZOC01000001.1"/>
</dbReference>
<keyword evidence="3 11" id="KW-0548">Nucleotidyltransferase</keyword>
<evidence type="ECO:0000256" key="3">
    <source>
        <dbReference type="ARBA" id="ARBA00022695"/>
    </source>
</evidence>
<dbReference type="PANTHER" id="PTHR11669:SF0">
    <property type="entry name" value="PROTEIN STICHEL-LIKE 2"/>
    <property type="match status" value="1"/>
</dbReference>
<dbReference type="InterPro" id="IPR008921">
    <property type="entry name" value="DNA_pol3_clamp-load_cplx_C"/>
</dbReference>
<dbReference type="FunFam" id="1.10.8.60:FF:000013">
    <property type="entry name" value="DNA polymerase III subunit gamma/tau"/>
    <property type="match status" value="1"/>
</dbReference>
<evidence type="ECO:0000256" key="7">
    <source>
        <dbReference type="ARBA" id="ARBA00022833"/>
    </source>
</evidence>
<protein>
    <recommendedName>
        <fullName evidence="11">DNA polymerase III subunit gamma/tau</fullName>
        <ecNumber evidence="11">2.7.7.7</ecNumber>
    </recommendedName>
</protein>
<keyword evidence="8 11" id="KW-0067">ATP-binding</keyword>
<dbReference type="Gene3D" id="3.40.50.300">
    <property type="entry name" value="P-loop containing nucleotide triphosphate hydrolases"/>
    <property type="match status" value="1"/>
</dbReference>
<dbReference type="GO" id="GO:0006261">
    <property type="term" value="P:DNA-templated DNA replication"/>
    <property type="evidence" value="ECO:0007669"/>
    <property type="project" value="TreeGrafter"/>
</dbReference>
<name>A0A238XVV3_9BACT</name>
<dbReference type="GO" id="GO:0003887">
    <property type="term" value="F:DNA-directed DNA polymerase activity"/>
    <property type="evidence" value="ECO:0007669"/>
    <property type="project" value="UniProtKB-KW"/>
</dbReference>
<keyword evidence="5" id="KW-0479">Metal-binding</keyword>
<organism evidence="14 15">
    <name type="scientific">Humidesulfovibrio mexicanus</name>
    <dbReference type="NCBI Taxonomy" id="147047"/>
    <lineage>
        <taxon>Bacteria</taxon>
        <taxon>Pseudomonadati</taxon>
        <taxon>Thermodesulfobacteriota</taxon>
        <taxon>Desulfovibrionia</taxon>
        <taxon>Desulfovibrionales</taxon>
        <taxon>Desulfovibrionaceae</taxon>
        <taxon>Humidesulfovibrio</taxon>
    </lineage>
</organism>
<sequence length="622" mass="65685">MSSLTAKYRPRRFADVAGQDAVKAILSRAAATGKVAPAYMFSGTRGVGKTTIARIFAKALNCEKAPAPEPCNECRLCKQANAGNAVDIIEIDAASHGGVNDVRSLKEDVGYAPLEGRYKVFIIDEAHMLSTAAFNALLKTLEEPPARVTFILASTEAHKFPATILSRCQHYVFKMLPQAELVAHLEAVLKAEGVDYEPGALRIIARRGAGSVRDSMSLLGQALAYSAGVLAEAEVRACLGLAGQEVFFTLMEAIASRDLPLLSRTLRGVLDQGLDLGFFLRELSGCWRNMFLLRQAGEAIASEIGLPEEEIAQWTQWAGRFAPAHIHACWQMTLDGQQRVVKSLEPAQALELLLLNLACLPDLLPLAALGGASGAAPRPVGGGVPSGSSSSGQASSGPSPSRSAAPEQASSRQAAPAVAQAVSAPQQPQRRSFATADHAERSPKDASTAAPTATSDSLRPGTPTDPPSVGGATPSDPEEAPAAAEGQRPAPAQGRGAPGAMGGSGPRSWEGFLEFVAGKNGNGFVTGLAQARGEFSAGVLTLTCHNETHCGMMQSGDNNARLVRLVAEYFGPEASVALRSIEREPTKSDGLIQREMQEHPLVQRVRETFECRDPALVYPRGR</sequence>
<reference evidence="14 15" key="1">
    <citation type="submission" date="2017-06" db="EMBL/GenBank/DDBJ databases">
        <authorList>
            <person name="Kim H.J."/>
            <person name="Triplett B.A."/>
        </authorList>
    </citation>
    <scope>NUCLEOTIDE SEQUENCE [LARGE SCALE GENOMIC DNA]</scope>
    <source>
        <strain evidence="14 15">DSM 13116</strain>
    </source>
</reference>
<dbReference type="PANTHER" id="PTHR11669">
    <property type="entry name" value="REPLICATION FACTOR C / DNA POLYMERASE III GAMMA-TAU SUBUNIT"/>
    <property type="match status" value="1"/>
</dbReference>
<keyword evidence="4 11" id="KW-0235">DNA replication</keyword>
<feature type="domain" description="AAA+ ATPase" evidence="13">
    <location>
        <begin position="35"/>
        <end position="176"/>
    </location>
</feature>
<dbReference type="GO" id="GO:0046872">
    <property type="term" value="F:metal ion binding"/>
    <property type="evidence" value="ECO:0007669"/>
    <property type="project" value="UniProtKB-KW"/>
</dbReference>
<dbReference type="OrthoDB" id="9810148at2"/>
<keyword evidence="9 11" id="KW-0239">DNA-directed DNA polymerase</keyword>
<evidence type="ECO:0000256" key="9">
    <source>
        <dbReference type="ARBA" id="ARBA00022932"/>
    </source>
</evidence>
<dbReference type="GO" id="GO:0005524">
    <property type="term" value="F:ATP binding"/>
    <property type="evidence" value="ECO:0007669"/>
    <property type="project" value="UniProtKB-KW"/>
</dbReference>
<dbReference type="CDD" id="cd00009">
    <property type="entry name" value="AAA"/>
    <property type="match status" value="1"/>
</dbReference>
<dbReference type="GO" id="GO:0003677">
    <property type="term" value="F:DNA binding"/>
    <property type="evidence" value="ECO:0007669"/>
    <property type="project" value="InterPro"/>
</dbReference>
<proteinExistence type="inferred from homology"/>
<evidence type="ECO:0000259" key="13">
    <source>
        <dbReference type="SMART" id="SM00382"/>
    </source>
</evidence>
<dbReference type="InterPro" id="IPR022754">
    <property type="entry name" value="DNA_pol_III_gamma-3"/>
</dbReference>
<evidence type="ECO:0000313" key="15">
    <source>
        <dbReference type="Proteomes" id="UP000198324"/>
    </source>
</evidence>
<comment type="function">
    <text evidence="11">DNA polymerase III is a complex, multichain enzyme responsible for most of the replicative synthesis in bacteria. This DNA polymerase also exhibits 3' to 5' exonuclease activity.</text>
</comment>
<evidence type="ECO:0000256" key="12">
    <source>
        <dbReference type="SAM" id="MobiDB-lite"/>
    </source>
</evidence>
<dbReference type="SUPFAM" id="SSF48019">
    <property type="entry name" value="post-AAA+ oligomerization domain-like"/>
    <property type="match status" value="1"/>
</dbReference>
<dbReference type="Gene3D" id="1.20.272.10">
    <property type="match status" value="1"/>
</dbReference>
<dbReference type="GO" id="GO:0009360">
    <property type="term" value="C:DNA polymerase III complex"/>
    <property type="evidence" value="ECO:0007669"/>
    <property type="project" value="InterPro"/>
</dbReference>
<dbReference type="EC" id="2.7.7.7" evidence="11"/>
<dbReference type="Pfam" id="PF22608">
    <property type="entry name" value="DNAX_ATPase_lid"/>
    <property type="match status" value="1"/>
</dbReference>
<keyword evidence="7" id="KW-0862">Zinc</keyword>
<feature type="compositionally biased region" description="Gly residues" evidence="12">
    <location>
        <begin position="496"/>
        <end position="505"/>
    </location>
</feature>
<dbReference type="InterPro" id="IPR050238">
    <property type="entry name" value="DNA_Rep/Repair_Clamp_Loader"/>
</dbReference>
<dbReference type="AlphaFoldDB" id="A0A238XVV3"/>
<comment type="catalytic activity">
    <reaction evidence="10 11">
        <text>DNA(n) + a 2'-deoxyribonucleoside 5'-triphosphate = DNA(n+1) + diphosphate</text>
        <dbReference type="Rhea" id="RHEA:22508"/>
        <dbReference type="Rhea" id="RHEA-COMP:17339"/>
        <dbReference type="Rhea" id="RHEA-COMP:17340"/>
        <dbReference type="ChEBI" id="CHEBI:33019"/>
        <dbReference type="ChEBI" id="CHEBI:61560"/>
        <dbReference type="ChEBI" id="CHEBI:173112"/>
        <dbReference type="EC" id="2.7.7.7"/>
    </reaction>
</comment>
<evidence type="ECO:0000256" key="8">
    <source>
        <dbReference type="ARBA" id="ARBA00022840"/>
    </source>
</evidence>
<dbReference type="SUPFAM" id="SSF52540">
    <property type="entry name" value="P-loop containing nucleoside triphosphate hydrolases"/>
    <property type="match status" value="1"/>
</dbReference>
<dbReference type="CDD" id="cd18137">
    <property type="entry name" value="HLD_clamp_pol_III_gamma_tau"/>
    <property type="match status" value="1"/>
</dbReference>
<evidence type="ECO:0000256" key="1">
    <source>
        <dbReference type="ARBA" id="ARBA00006360"/>
    </source>
</evidence>
<dbReference type="InterPro" id="IPR003593">
    <property type="entry name" value="AAA+_ATPase"/>
</dbReference>
<evidence type="ECO:0000256" key="4">
    <source>
        <dbReference type="ARBA" id="ARBA00022705"/>
    </source>
</evidence>
<evidence type="ECO:0000256" key="5">
    <source>
        <dbReference type="ARBA" id="ARBA00022723"/>
    </source>
</evidence>
<keyword evidence="2 11" id="KW-0808">Transferase</keyword>
<evidence type="ECO:0000256" key="6">
    <source>
        <dbReference type="ARBA" id="ARBA00022741"/>
    </source>
</evidence>
<dbReference type="InterPro" id="IPR012763">
    <property type="entry name" value="DNA_pol_III_sug/sutau_N"/>
</dbReference>
<dbReference type="SMART" id="SM00382">
    <property type="entry name" value="AAA"/>
    <property type="match status" value="1"/>
</dbReference>
<feature type="compositionally biased region" description="Low complexity" evidence="12">
    <location>
        <begin position="445"/>
        <end position="457"/>
    </location>
</feature>
<dbReference type="Pfam" id="PF13177">
    <property type="entry name" value="DNA_pol3_delta2"/>
    <property type="match status" value="1"/>
</dbReference>
<evidence type="ECO:0000256" key="11">
    <source>
        <dbReference type="RuleBase" id="RU364063"/>
    </source>
</evidence>
<feature type="region of interest" description="Disordered" evidence="12">
    <location>
        <begin position="374"/>
        <end position="506"/>
    </location>
</feature>
<dbReference type="Proteomes" id="UP000198324">
    <property type="component" value="Unassembled WGS sequence"/>
</dbReference>
<keyword evidence="15" id="KW-1185">Reference proteome</keyword>
<feature type="compositionally biased region" description="Low complexity" evidence="12">
    <location>
        <begin position="472"/>
        <end position="495"/>
    </location>
</feature>
<dbReference type="EMBL" id="FZOC01000001">
    <property type="protein sequence ID" value="SNR62484.1"/>
    <property type="molecule type" value="Genomic_DNA"/>
</dbReference>
<evidence type="ECO:0000313" key="14">
    <source>
        <dbReference type="EMBL" id="SNR62484.1"/>
    </source>
</evidence>
<dbReference type="NCBIfam" id="TIGR02397">
    <property type="entry name" value="dnaX_nterm"/>
    <property type="match status" value="1"/>
</dbReference>
<comment type="similarity">
    <text evidence="1 11">Belongs to the DnaX/STICHEL family.</text>
</comment>
<dbReference type="InterPro" id="IPR045085">
    <property type="entry name" value="HLD_clamp_pol_III_gamma_tau"/>
</dbReference>
<dbReference type="Gene3D" id="1.10.8.60">
    <property type="match status" value="1"/>
</dbReference>
<comment type="subunit">
    <text evidence="11">DNA polymerase III contains a core (composed of alpha, epsilon and theta chains) that associates with a tau subunit. This core dimerizes to form the POLIII' complex. PolIII' associates with the gamma complex (composed of gamma, delta, delta', psi and chi chains) and with the beta chain to form the complete DNA polymerase III complex.</text>
</comment>
<accession>A0A238XVV3</accession>
<evidence type="ECO:0000256" key="10">
    <source>
        <dbReference type="ARBA" id="ARBA00049244"/>
    </source>
</evidence>
<gene>
    <name evidence="11" type="primary">dnaX</name>
    <name evidence="14" type="ORF">SAMN04488503_0443</name>
</gene>
<evidence type="ECO:0000256" key="2">
    <source>
        <dbReference type="ARBA" id="ARBA00022679"/>
    </source>
</evidence>
<dbReference type="InterPro" id="IPR027417">
    <property type="entry name" value="P-loop_NTPase"/>
</dbReference>